<protein>
    <submittedName>
        <fullName evidence="4">Tetratricopeptide repeat (TPR)-like superfamily protein</fullName>
    </submittedName>
</protein>
<feature type="repeat" description="TPR" evidence="3">
    <location>
        <begin position="83"/>
        <end position="116"/>
    </location>
</feature>
<dbReference type="AlphaFoldDB" id="A0A9N7RCC0"/>
<keyword evidence="5" id="KW-1185">Reference proteome</keyword>
<dbReference type="InterPro" id="IPR011990">
    <property type="entry name" value="TPR-like_helical_dom_sf"/>
</dbReference>
<feature type="non-terminal residue" evidence="4">
    <location>
        <position position="255"/>
    </location>
</feature>
<dbReference type="EMBL" id="CACSLK010023457">
    <property type="protein sequence ID" value="CAA0822614.1"/>
    <property type="molecule type" value="Genomic_DNA"/>
</dbReference>
<dbReference type="PANTHER" id="PTHR45831:SF2">
    <property type="entry name" value="LD24721P"/>
    <property type="match status" value="1"/>
</dbReference>
<gene>
    <name evidence="4" type="ORF">SHERM_20052</name>
</gene>
<organism evidence="4 5">
    <name type="scientific">Striga hermonthica</name>
    <name type="common">Purple witchweed</name>
    <name type="synonym">Buchnera hermonthica</name>
    <dbReference type="NCBI Taxonomy" id="68872"/>
    <lineage>
        <taxon>Eukaryota</taxon>
        <taxon>Viridiplantae</taxon>
        <taxon>Streptophyta</taxon>
        <taxon>Embryophyta</taxon>
        <taxon>Tracheophyta</taxon>
        <taxon>Spermatophyta</taxon>
        <taxon>Magnoliopsida</taxon>
        <taxon>eudicotyledons</taxon>
        <taxon>Gunneridae</taxon>
        <taxon>Pentapetalae</taxon>
        <taxon>asterids</taxon>
        <taxon>lamiids</taxon>
        <taxon>Lamiales</taxon>
        <taxon>Orobanchaceae</taxon>
        <taxon>Buchnereae</taxon>
        <taxon>Striga</taxon>
    </lineage>
</organism>
<keyword evidence="1" id="KW-0677">Repeat</keyword>
<dbReference type="Gene3D" id="1.25.40.10">
    <property type="entry name" value="Tetratricopeptide repeat domain"/>
    <property type="match status" value="1"/>
</dbReference>
<accession>A0A9N7RCC0</accession>
<evidence type="ECO:0000313" key="4">
    <source>
        <dbReference type="EMBL" id="CAA0822614.1"/>
    </source>
</evidence>
<comment type="caution">
    <text evidence="4">The sequence shown here is derived from an EMBL/GenBank/DDBJ whole genome shotgun (WGS) entry which is preliminary data.</text>
</comment>
<proteinExistence type="predicted"/>
<dbReference type="Proteomes" id="UP001153555">
    <property type="component" value="Unassembled WGS sequence"/>
</dbReference>
<evidence type="ECO:0000256" key="3">
    <source>
        <dbReference type="PROSITE-ProRule" id="PRU00339"/>
    </source>
</evidence>
<reference evidence="4" key="1">
    <citation type="submission" date="2019-12" db="EMBL/GenBank/DDBJ databases">
        <authorList>
            <person name="Scholes J."/>
        </authorList>
    </citation>
    <scope>NUCLEOTIDE SEQUENCE</scope>
</reference>
<keyword evidence="2 3" id="KW-0802">TPR repeat</keyword>
<dbReference type="SUPFAM" id="SSF48452">
    <property type="entry name" value="TPR-like"/>
    <property type="match status" value="1"/>
</dbReference>
<dbReference type="OrthoDB" id="2423701at2759"/>
<dbReference type="PROSITE" id="PS50005">
    <property type="entry name" value="TPR"/>
    <property type="match status" value="1"/>
</dbReference>
<dbReference type="InterPro" id="IPR019734">
    <property type="entry name" value="TPR_rpt"/>
</dbReference>
<sequence>VHIQEGMMLLLLRMEVELGRLIRLGKMNSLGNSLVHLKRFITLEGCLKVLMTRDSSRTTHLFHNAVKEMEETGCQTFDQNMLAETFKSQGNKLVQSKRYDEAVELYTFAVALCEANAVYYCNTRLIVVWDLLITLKGGIAHVMDPNNTSIKANVRVAIQKLNEDGQATGSILVAFCILPLLRRFKDSLVCFADGSTARAAQGSFFSCCCLYCVSKSCTTAASLERLIKKVILLLGRTAVKIVCKSYKPEKSEGVY</sequence>
<evidence type="ECO:0000313" key="5">
    <source>
        <dbReference type="Proteomes" id="UP001153555"/>
    </source>
</evidence>
<dbReference type="GO" id="GO:0072380">
    <property type="term" value="C:TRC complex"/>
    <property type="evidence" value="ECO:0007669"/>
    <property type="project" value="TreeGrafter"/>
</dbReference>
<dbReference type="InterPro" id="IPR047150">
    <property type="entry name" value="SGT"/>
</dbReference>
<evidence type="ECO:0000256" key="1">
    <source>
        <dbReference type="ARBA" id="ARBA00022737"/>
    </source>
</evidence>
<dbReference type="GO" id="GO:0060090">
    <property type="term" value="F:molecular adaptor activity"/>
    <property type="evidence" value="ECO:0007669"/>
    <property type="project" value="TreeGrafter"/>
</dbReference>
<name>A0A9N7RCC0_STRHE</name>
<evidence type="ECO:0000256" key="2">
    <source>
        <dbReference type="ARBA" id="ARBA00022803"/>
    </source>
</evidence>
<dbReference type="PANTHER" id="PTHR45831">
    <property type="entry name" value="LD24721P"/>
    <property type="match status" value="1"/>
</dbReference>
<dbReference type="GO" id="GO:0006620">
    <property type="term" value="P:post-translational protein targeting to endoplasmic reticulum membrane"/>
    <property type="evidence" value="ECO:0007669"/>
    <property type="project" value="TreeGrafter"/>
</dbReference>
<dbReference type="GO" id="GO:0016020">
    <property type="term" value="C:membrane"/>
    <property type="evidence" value="ECO:0007669"/>
    <property type="project" value="TreeGrafter"/>
</dbReference>